<comment type="cofactor">
    <cofactor evidence="3">
        <name>Zn(2+)</name>
        <dbReference type="ChEBI" id="CHEBI:29105"/>
    </cofactor>
</comment>
<dbReference type="InterPro" id="IPR052170">
    <property type="entry name" value="M29_Exopeptidase"/>
</dbReference>
<comment type="cofactor">
    <cofactor evidence="2">
        <name>Mg(2+)</name>
        <dbReference type="ChEBI" id="CHEBI:18420"/>
    </cofactor>
</comment>
<dbReference type="SUPFAM" id="SSF144052">
    <property type="entry name" value="Thermophilic metalloprotease-like"/>
    <property type="match status" value="1"/>
</dbReference>
<evidence type="ECO:0000256" key="1">
    <source>
        <dbReference type="ARBA" id="ARBA00001941"/>
    </source>
</evidence>
<keyword evidence="9" id="KW-0482">Metalloprotease</keyword>
<dbReference type="GO" id="GO:0046872">
    <property type="term" value="F:metal ion binding"/>
    <property type="evidence" value="ECO:0007669"/>
    <property type="project" value="UniProtKB-KW"/>
</dbReference>
<evidence type="ECO:0000256" key="8">
    <source>
        <dbReference type="ARBA" id="ARBA00022801"/>
    </source>
</evidence>
<dbReference type="STRING" id="1314751.GCA_001591425_02415"/>
<keyword evidence="5 10" id="KW-0031">Aminopeptidase</keyword>
<reference evidence="10 11" key="1">
    <citation type="submission" date="2016-12" db="EMBL/GenBank/DDBJ databases">
        <title>The whole genome sequencing and assembly of Bacillus cohnii DSM 6307T strain.</title>
        <authorList>
            <person name="Lee Y.-J."/>
            <person name="Yi H."/>
            <person name="Bahn Y.-S."/>
            <person name="Kim J.F."/>
            <person name="Lee D.-W."/>
        </authorList>
    </citation>
    <scope>NUCLEOTIDE SEQUENCE [LARGE SCALE GENOMIC DNA]</scope>
    <source>
        <strain evidence="10 11">DSM 6307</strain>
    </source>
</reference>
<dbReference type="GO" id="GO:0004177">
    <property type="term" value="F:aminopeptidase activity"/>
    <property type="evidence" value="ECO:0007669"/>
    <property type="project" value="UniProtKB-KW"/>
</dbReference>
<evidence type="ECO:0000256" key="7">
    <source>
        <dbReference type="ARBA" id="ARBA00022723"/>
    </source>
</evidence>
<sequence>MNVESLKKYAELALKIGINLQQGQPLVVQAPITAATLVREVTKLAYEFGAKYVHIDWHDSQITKIAYEGASLDSLKEVRMWKVKGMEEMAEEGAAFLRIVVSDPDLLKEVAPEKVSTANIAEATALKKYRSYIQTGKVSWSIISVPSEAWASKLYPDLPKEEALNTLWDHIFAVTRLNELDPVAAWESHLQSLQEKLTYLNNKKYEALHYEGPGTELKIELPTEQVWLGGGIHNERGTYFVPNLPTEEVFTAPVKTGVDGTVTSTKPLNLNGKLVNNFTLTFKEGRVIDYSAEVGQDVLQKLLETDEGAMYLGEVALVPNSSPISKLNVIFYNTLFDENASSHLALGSAYPICINGGGAMTKNQLEENGINTSVVHIDFMIGSSELTIYGIAQDGKKELLMEKGEWAI</sequence>
<keyword evidence="11" id="KW-1185">Reference proteome</keyword>
<comment type="similarity">
    <text evidence="4">Belongs to the peptidase M29 family.</text>
</comment>
<dbReference type="Gene3D" id="3.40.1830.10">
    <property type="entry name" value="Thermophilic metalloprotease (M29)"/>
    <property type="match status" value="1"/>
</dbReference>
<dbReference type="EMBL" id="CP018866">
    <property type="protein sequence ID" value="AST94372.1"/>
    <property type="molecule type" value="Genomic_DNA"/>
</dbReference>
<evidence type="ECO:0000256" key="6">
    <source>
        <dbReference type="ARBA" id="ARBA00022670"/>
    </source>
</evidence>
<organism evidence="10 11">
    <name type="scientific">Sutcliffiella cohnii</name>
    <dbReference type="NCBI Taxonomy" id="33932"/>
    <lineage>
        <taxon>Bacteria</taxon>
        <taxon>Bacillati</taxon>
        <taxon>Bacillota</taxon>
        <taxon>Bacilli</taxon>
        <taxon>Bacillales</taxon>
        <taxon>Bacillaceae</taxon>
        <taxon>Sutcliffiella</taxon>
    </lineage>
</organism>
<dbReference type="PANTHER" id="PTHR34448">
    <property type="entry name" value="AMINOPEPTIDASE"/>
    <property type="match status" value="1"/>
</dbReference>
<evidence type="ECO:0000256" key="3">
    <source>
        <dbReference type="ARBA" id="ARBA00001947"/>
    </source>
</evidence>
<dbReference type="GO" id="GO:0006508">
    <property type="term" value="P:proteolysis"/>
    <property type="evidence" value="ECO:0007669"/>
    <property type="project" value="UniProtKB-KW"/>
</dbReference>
<dbReference type="Pfam" id="PF02073">
    <property type="entry name" value="Peptidase_M29"/>
    <property type="match status" value="1"/>
</dbReference>
<keyword evidence="6" id="KW-0645">Protease</keyword>
<evidence type="ECO:0000256" key="4">
    <source>
        <dbReference type="ARBA" id="ARBA00008236"/>
    </source>
</evidence>
<comment type="cofactor">
    <cofactor evidence="1">
        <name>Co(2+)</name>
        <dbReference type="ChEBI" id="CHEBI:48828"/>
    </cofactor>
</comment>
<dbReference type="PANTHER" id="PTHR34448:SF3">
    <property type="entry name" value="AMINOPEPTIDASE AMPS"/>
    <property type="match status" value="1"/>
</dbReference>
<dbReference type="GO" id="GO:0008237">
    <property type="term" value="F:metallopeptidase activity"/>
    <property type="evidence" value="ECO:0007669"/>
    <property type="project" value="UniProtKB-KW"/>
</dbReference>
<evidence type="ECO:0000313" key="10">
    <source>
        <dbReference type="EMBL" id="AST94372.1"/>
    </source>
</evidence>
<evidence type="ECO:0000256" key="9">
    <source>
        <dbReference type="ARBA" id="ARBA00023049"/>
    </source>
</evidence>
<protein>
    <submittedName>
        <fullName evidence="10">Aminopeptidase</fullName>
    </submittedName>
</protein>
<dbReference type="InterPro" id="IPR035097">
    <property type="entry name" value="M29_N-terminal"/>
</dbReference>
<accession>A0A223KY21</accession>
<dbReference type="InterPro" id="IPR000787">
    <property type="entry name" value="Peptidase_M29"/>
</dbReference>
<dbReference type="AlphaFoldDB" id="A0A223KY21"/>
<evidence type="ECO:0000256" key="5">
    <source>
        <dbReference type="ARBA" id="ARBA00022438"/>
    </source>
</evidence>
<proteinExistence type="inferred from homology"/>
<gene>
    <name evidence="10" type="ORF">BC6307_15080</name>
</gene>
<evidence type="ECO:0000313" key="11">
    <source>
        <dbReference type="Proteomes" id="UP000215224"/>
    </source>
</evidence>
<name>A0A223KY21_9BACI</name>
<dbReference type="KEGG" id="bcoh:BC6307_15080"/>
<evidence type="ECO:0000256" key="2">
    <source>
        <dbReference type="ARBA" id="ARBA00001946"/>
    </source>
</evidence>
<dbReference type="Proteomes" id="UP000215224">
    <property type="component" value="Chromosome"/>
</dbReference>
<keyword evidence="8" id="KW-0378">Hydrolase</keyword>
<keyword evidence="7" id="KW-0479">Metal-binding</keyword>
<dbReference type="PRINTS" id="PR00919">
    <property type="entry name" value="THERMOPTASE"/>
</dbReference>